<dbReference type="KEGG" id="ntr:B0W44_15720"/>
<evidence type="ECO:0000256" key="1">
    <source>
        <dbReference type="SAM" id="Coils"/>
    </source>
</evidence>
<feature type="coiled-coil region" evidence="1">
    <location>
        <begin position="53"/>
        <end position="80"/>
    </location>
</feature>
<evidence type="ECO:0000313" key="2">
    <source>
        <dbReference type="EMBL" id="AQS56976.1"/>
    </source>
</evidence>
<proteinExistence type="predicted"/>
<dbReference type="EMBL" id="CP019699">
    <property type="protein sequence ID" value="AQS56976.1"/>
    <property type="molecule type" value="Genomic_DNA"/>
</dbReference>
<dbReference type="OrthoDB" id="2045426at2"/>
<name>A0A1U9KAD8_9BACL</name>
<organism evidence="2 3">
    <name type="scientific">Novibacillus thermophilus</name>
    <dbReference type="NCBI Taxonomy" id="1471761"/>
    <lineage>
        <taxon>Bacteria</taxon>
        <taxon>Bacillati</taxon>
        <taxon>Bacillota</taxon>
        <taxon>Bacilli</taxon>
        <taxon>Bacillales</taxon>
        <taxon>Thermoactinomycetaceae</taxon>
        <taxon>Novibacillus</taxon>
    </lineage>
</organism>
<gene>
    <name evidence="2" type="ORF">B0W44_15720</name>
</gene>
<evidence type="ECO:0000313" key="3">
    <source>
        <dbReference type="Proteomes" id="UP000188603"/>
    </source>
</evidence>
<dbReference type="Proteomes" id="UP000188603">
    <property type="component" value="Chromosome"/>
</dbReference>
<dbReference type="RefSeq" id="WP_077720843.1">
    <property type="nucleotide sequence ID" value="NZ_CP019699.1"/>
</dbReference>
<keyword evidence="1" id="KW-0175">Coiled coil</keyword>
<sequence>MTIEASVEIVPDFLNLHDPFVYNRETDKCYAYFEISEAVKIIRELSLSMGMPLEKALEELEIHNESLANVQRIIEEVQRK</sequence>
<keyword evidence="3" id="KW-1185">Reference proteome</keyword>
<dbReference type="AlphaFoldDB" id="A0A1U9KAD8"/>
<reference evidence="2 3" key="1">
    <citation type="journal article" date="2015" name="Int. J. Syst. Evol. Microbiol.">
        <title>Novibacillus thermophilus gen. nov., sp. nov., a Gram-staining-negative and moderately thermophilic member of the family Thermoactinomycetaceae.</title>
        <authorList>
            <person name="Yang G."/>
            <person name="Chen J."/>
            <person name="Zhou S."/>
        </authorList>
    </citation>
    <scope>NUCLEOTIDE SEQUENCE [LARGE SCALE GENOMIC DNA]</scope>
    <source>
        <strain evidence="2 3">SG-1</strain>
    </source>
</reference>
<accession>A0A1U9KAD8</accession>
<dbReference type="STRING" id="1471761.B0W44_15720"/>
<protein>
    <submittedName>
        <fullName evidence="2">Uncharacterized protein</fullName>
    </submittedName>
</protein>